<dbReference type="KEGG" id="lem:LEN_4239"/>
<proteinExistence type="predicted"/>
<name>A0AAU9AMK0_LYSEN</name>
<dbReference type="RefSeq" id="WP_096380770.1">
    <property type="nucleotide sequence ID" value="NZ_AP014940.1"/>
</dbReference>
<dbReference type="GeneID" id="83066030"/>
<reference evidence="2 3" key="1">
    <citation type="journal article" date="2017" name="DNA Res.">
        <title>Complete genome sequence and expression profile of the commercial lytic enzyme producer Lysobacter enzymogenes M497-1.</title>
        <authorList>
            <person name="Takami H."/>
            <person name="Toyoda A."/>
            <person name="Uchiyama I."/>
            <person name="Itoh T."/>
            <person name="Takaki Y."/>
            <person name="Arai W."/>
            <person name="Nishi S."/>
            <person name="Kawai M."/>
            <person name="Shinya K."/>
            <person name="Ikeda H."/>
        </authorList>
    </citation>
    <scope>NUCLEOTIDE SEQUENCE [LARGE SCALE GENOMIC DNA]</scope>
    <source>
        <strain evidence="2 3">M497-1</strain>
    </source>
</reference>
<dbReference type="AlphaFoldDB" id="A0AAU9AMK0"/>
<accession>A0AAU9AMK0</accession>
<gene>
    <name evidence="2" type="ORF">LEN_4239</name>
</gene>
<feature type="region of interest" description="Disordered" evidence="1">
    <location>
        <begin position="361"/>
        <end position="402"/>
    </location>
</feature>
<protein>
    <submittedName>
        <fullName evidence="2">Uncharacterized protein</fullName>
    </submittedName>
</protein>
<sequence length="838" mass="89554">MPLGRLLNLNQIIAGVRPAPAAPTEPVAPTPAAATAGLRIRIPGGVIAAPAVHAATPVAAPIAAPAVQEAAPIAVAPVRAATPAFVAGAALRMNPALLRAQPAIIAQLEGRTLRPRLDALRPGLLPNAGGGFVRADSAYPISPNAAPDDRCVFEDAKNPQQRYWLPRLRLRNANGRYEVAVAQAQGQDGLYAVSLALETFPAPEIAEAARTMAMLAIERSAVIAYRAAGTSIEQRLPVAELLDDPRGGWVAMLHLSLAERDNLLRAFMSADTQCRLIVSRGYTVAVPLAPVAAPDAPKRQLLMVKGQMQLMRAPAAEAMLRASAVAIQPPPGAAAAAKIAPPPGIAAARLRPGGGASIIEGDEVWRRRPFDPKPRPFPIPRPLPEPQPEPQPQPASEPRYDVSRQLQDCSIALQFEPQLHPYIYPAGSSGGQRAPRWAVHSLRYPADTGRAHAYFQDLNDPARIYYLPDAFKLARRSDAPHAPALVFQVDQGADADQVMVDLTCEVRPVTDGERLLAARRALADKVPASADNPTREFELRLLRAASSLQMALLRNGAVRSQTVPATIDWDNGFTVNERFEFKDFQDVFGVLMAAGGASNLLQGSVVVATGIDENVTVPVKLNFADMEGELFRSIETPDPVTGAVTVKLLNAIESALRITRLPVWITRGEGLVEGRIEGLDLSQPVDIGPEQSVDFVVQPATPPAGPLPADAIFNTASVRAVPDGEAILKYTLDDSIDQETVRAVTVMTAPEVLANASGEGGEILSIVIEFRGNRRVVLNAGTVSADIEVPVPLMDILLRKDSEGRYEYRKTVVYKSGQKTPTTPWLADDTGVLFVTAL</sequence>
<organism evidence="2 3">
    <name type="scientific">Lysobacter enzymogenes</name>
    <dbReference type="NCBI Taxonomy" id="69"/>
    <lineage>
        <taxon>Bacteria</taxon>
        <taxon>Pseudomonadati</taxon>
        <taxon>Pseudomonadota</taxon>
        <taxon>Gammaproteobacteria</taxon>
        <taxon>Lysobacterales</taxon>
        <taxon>Lysobacteraceae</taxon>
        <taxon>Lysobacter</taxon>
    </lineage>
</organism>
<evidence type="ECO:0000256" key="1">
    <source>
        <dbReference type="SAM" id="MobiDB-lite"/>
    </source>
</evidence>
<dbReference type="Proteomes" id="UP000218824">
    <property type="component" value="Chromosome"/>
</dbReference>
<feature type="compositionally biased region" description="Basic and acidic residues" evidence="1">
    <location>
        <begin position="363"/>
        <end position="374"/>
    </location>
</feature>
<dbReference type="EMBL" id="AP014940">
    <property type="protein sequence ID" value="BAV99726.1"/>
    <property type="molecule type" value="Genomic_DNA"/>
</dbReference>
<feature type="compositionally biased region" description="Pro residues" evidence="1">
    <location>
        <begin position="375"/>
        <end position="395"/>
    </location>
</feature>
<evidence type="ECO:0000313" key="3">
    <source>
        <dbReference type="Proteomes" id="UP000218824"/>
    </source>
</evidence>
<evidence type="ECO:0000313" key="2">
    <source>
        <dbReference type="EMBL" id="BAV99726.1"/>
    </source>
</evidence>